<sequence length="75" mass="8808">MDIKSPRNDDVSVPDCQEEDLRCNVLHQRVKDSMNKLKERDEKAFLQVLHSDEIRNREGSDVRGHIDEVSELFKN</sequence>
<name>B9RWG4_RICCO</name>
<organism evidence="1 2">
    <name type="scientific">Ricinus communis</name>
    <name type="common">Castor bean</name>
    <dbReference type="NCBI Taxonomy" id="3988"/>
    <lineage>
        <taxon>Eukaryota</taxon>
        <taxon>Viridiplantae</taxon>
        <taxon>Streptophyta</taxon>
        <taxon>Embryophyta</taxon>
        <taxon>Tracheophyta</taxon>
        <taxon>Spermatophyta</taxon>
        <taxon>Magnoliopsida</taxon>
        <taxon>eudicotyledons</taxon>
        <taxon>Gunneridae</taxon>
        <taxon>Pentapetalae</taxon>
        <taxon>rosids</taxon>
        <taxon>fabids</taxon>
        <taxon>Malpighiales</taxon>
        <taxon>Euphorbiaceae</taxon>
        <taxon>Acalyphoideae</taxon>
        <taxon>Acalypheae</taxon>
        <taxon>Ricinus</taxon>
    </lineage>
</organism>
<dbReference type="EMBL" id="EQ973823">
    <property type="protein sequence ID" value="EEF44216.1"/>
    <property type="molecule type" value="Genomic_DNA"/>
</dbReference>
<protein>
    <submittedName>
        <fullName evidence="1">Uncharacterized protein</fullName>
    </submittedName>
</protein>
<evidence type="ECO:0000313" key="1">
    <source>
        <dbReference type="EMBL" id="EEF44216.1"/>
    </source>
</evidence>
<dbReference type="AlphaFoldDB" id="B9RWG4"/>
<reference evidence="2" key="1">
    <citation type="journal article" date="2010" name="Nat. Biotechnol.">
        <title>Draft genome sequence of the oilseed species Ricinus communis.</title>
        <authorList>
            <person name="Chan A.P."/>
            <person name="Crabtree J."/>
            <person name="Zhao Q."/>
            <person name="Lorenzi H."/>
            <person name="Orvis J."/>
            <person name="Puiu D."/>
            <person name="Melake-Berhan A."/>
            <person name="Jones K.M."/>
            <person name="Redman J."/>
            <person name="Chen G."/>
            <person name="Cahoon E.B."/>
            <person name="Gedil M."/>
            <person name="Stanke M."/>
            <person name="Haas B.J."/>
            <person name="Wortman J.R."/>
            <person name="Fraser-Liggett C.M."/>
            <person name="Ravel J."/>
            <person name="Rabinowicz P.D."/>
        </authorList>
    </citation>
    <scope>NUCLEOTIDE SEQUENCE [LARGE SCALE GENOMIC DNA]</scope>
    <source>
        <strain evidence="2">cv. Hale</strain>
    </source>
</reference>
<keyword evidence="2" id="KW-1185">Reference proteome</keyword>
<gene>
    <name evidence="1" type="ORF">RCOM_1019190</name>
</gene>
<evidence type="ECO:0000313" key="2">
    <source>
        <dbReference type="Proteomes" id="UP000008311"/>
    </source>
</evidence>
<proteinExistence type="predicted"/>
<dbReference type="InParanoid" id="B9RWG4"/>
<accession>B9RWG4</accession>
<dbReference type="Proteomes" id="UP000008311">
    <property type="component" value="Unassembled WGS sequence"/>
</dbReference>